<feature type="domain" description="AB hydrolase-1" evidence="1">
    <location>
        <begin position="94"/>
        <end position="333"/>
    </location>
</feature>
<name>A0A3M2QW12_9HYPO</name>
<dbReference type="InterPro" id="IPR029058">
    <property type="entry name" value="AB_hydrolase_fold"/>
</dbReference>
<dbReference type="AlphaFoldDB" id="A0A3M2QW12"/>
<proteinExistence type="predicted"/>
<reference evidence="2 3" key="1">
    <citation type="submission" date="2017-06" db="EMBL/GenBank/DDBJ databases">
        <title>Comparative genomic analysis of Ambrosia Fusariam Clade fungi.</title>
        <authorList>
            <person name="Stajich J.E."/>
            <person name="Carrillo J."/>
            <person name="Kijimoto T."/>
            <person name="Eskalen A."/>
            <person name="O'Donnell K."/>
            <person name="Kasson M."/>
        </authorList>
    </citation>
    <scope>NUCLEOTIDE SEQUENCE [LARGE SCALE GENOMIC DNA]</scope>
    <source>
        <strain evidence="2">UCR3666</strain>
    </source>
</reference>
<dbReference type="EMBL" id="NKUJ01000850">
    <property type="protein sequence ID" value="RMI97187.1"/>
    <property type="molecule type" value="Genomic_DNA"/>
</dbReference>
<dbReference type="InterPro" id="IPR000073">
    <property type="entry name" value="AB_hydrolase_1"/>
</dbReference>
<gene>
    <name evidence="2" type="ORF">CDV36_016249</name>
</gene>
<dbReference type="PANTHER" id="PTHR47381">
    <property type="entry name" value="ALPHA/BETA-HYDROLASES SUPERFAMILY PROTEIN"/>
    <property type="match status" value="1"/>
</dbReference>
<dbReference type="OrthoDB" id="2152248at2759"/>
<protein>
    <recommendedName>
        <fullName evidence="1">AB hydrolase-1 domain-containing protein</fullName>
    </recommendedName>
</protein>
<dbReference type="Pfam" id="PF12697">
    <property type="entry name" value="Abhydrolase_6"/>
    <property type="match status" value="1"/>
</dbReference>
<dbReference type="PANTHER" id="PTHR47381:SF3">
    <property type="entry name" value="ALPHA_BETA-HYDROLASES SUPERFAMILY PROTEIN"/>
    <property type="match status" value="1"/>
</dbReference>
<comment type="caution">
    <text evidence="2">The sequence shown here is derived from an EMBL/GenBank/DDBJ whole genome shotgun (WGS) entry which is preliminary data.</text>
</comment>
<evidence type="ECO:0000313" key="2">
    <source>
        <dbReference type="EMBL" id="RMI97187.1"/>
    </source>
</evidence>
<organism evidence="2 3">
    <name type="scientific">Fusarium kuroshium</name>
    <dbReference type="NCBI Taxonomy" id="2010991"/>
    <lineage>
        <taxon>Eukaryota</taxon>
        <taxon>Fungi</taxon>
        <taxon>Dikarya</taxon>
        <taxon>Ascomycota</taxon>
        <taxon>Pezizomycotina</taxon>
        <taxon>Sordariomycetes</taxon>
        <taxon>Hypocreomycetidae</taxon>
        <taxon>Hypocreales</taxon>
        <taxon>Nectriaceae</taxon>
        <taxon>Fusarium</taxon>
        <taxon>Fusarium solani species complex</taxon>
    </lineage>
</organism>
<sequence length="359" mass="39144">MAGGKPPANPMEDTFAGFPVPRVSQIELPISGIITTVHGLDELPAATTEVAVLWLLHPRLERSETMAPLASIAIYAWNQRCNRDRSRANKGLLAVSIDLRNHGRRQTNPLANQVWRTGNPNHAMDMVSICQGTASDVTLLIDHLPSYIFPSGKPRITQHLCCGVSLGGHITWQLLVGEPRITTNIILLGCADLLGLLTDRARLSKLPSFADTTPPGDKFIGSRDFPASLATVLRDVDAAQRIMGSAYGTSRREVSEAEAQQLRKCIMSERPRGKRLLVVSGGADRMAPYKLTSPVMEFLQRAVGENSSQRHDGGLVMKTVVVPNVQHELMMEMVYEAVNFVLESVACHSPSSSQPASKI</sequence>
<accession>A0A3M2QW12</accession>
<evidence type="ECO:0000313" key="3">
    <source>
        <dbReference type="Proteomes" id="UP000277212"/>
    </source>
</evidence>
<dbReference type="Gene3D" id="3.40.50.1820">
    <property type="entry name" value="alpha/beta hydrolase"/>
    <property type="match status" value="1"/>
</dbReference>
<dbReference type="STRING" id="2010991.A0A3M2QW12"/>
<keyword evidence="3" id="KW-1185">Reference proteome</keyword>
<evidence type="ECO:0000259" key="1">
    <source>
        <dbReference type="Pfam" id="PF12697"/>
    </source>
</evidence>
<dbReference type="SUPFAM" id="SSF53474">
    <property type="entry name" value="alpha/beta-Hydrolases"/>
    <property type="match status" value="1"/>
</dbReference>
<dbReference type="Proteomes" id="UP000277212">
    <property type="component" value="Unassembled WGS sequence"/>
</dbReference>